<feature type="transmembrane region" description="Helical" evidence="1">
    <location>
        <begin position="189"/>
        <end position="211"/>
    </location>
</feature>
<feature type="transmembrane region" description="Helical" evidence="1">
    <location>
        <begin position="96"/>
        <end position="115"/>
    </location>
</feature>
<dbReference type="EMBL" id="CP011112">
    <property type="protein sequence ID" value="AKU14984.1"/>
    <property type="molecule type" value="Genomic_DNA"/>
</dbReference>
<feature type="transmembrane region" description="Helical" evidence="1">
    <location>
        <begin position="20"/>
        <end position="46"/>
    </location>
</feature>
<keyword evidence="1" id="KW-0472">Membrane</keyword>
<name>A0A0K1JE52_9MICO</name>
<keyword evidence="1" id="KW-1133">Transmembrane helix</keyword>
<dbReference type="Pfam" id="PF11139">
    <property type="entry name" value="SfLAP"/>
    <property type="match status" value="1"/>
</dbReference>
<evidence type="ECO:0000313" key="2">
    <source>
        <dbReference type="EMBL" id="AKU14984.1"/>
    </source>
</evidence>
<dbReference type="PATRIC" id="fig|571913.6.peg.495"/>
<gene>
    <name evidence="2" type="ORF">VV02_02410</name>
</gene>
<protein>
    <recommendedName>
        <fullName evidence="4">Sap-like sulfolipid-1-addressing protein</fullName>
    </recommendedName>
</protein>
<dbReference type="AlphaFoldDB" id="A0A0K1JE52"/>
<feature type="transmembrane region" description="Helical" evidence="1">
    <location>
        <begin position="58"/>
        <end position="84"/>
    </location>
</feature>
<accession>A0A0K1JE52</accession>
<proteinExistence type="predicted"/>
<reference evidence="2 3" key="1">
    <citation type="submission" date="2015-03" db="EMBL/GenBank/DDBJ databases">
        <title>Luteipulveratus halotolerans sp. nov., a novel actinobacterium (Dermacoccaceae) from Sarawak, Malaysia.</title>
        <authorList>
            <person name="Juboi H."/>
            <person name="Basik A."/>
            <person name="Shamsul S.S."/>
            <person name="Arnold P."/>
            <person name="Schmitt E.K."/>
            <person name="Sanglier J.-J."/>
            <person name="Yeo T."/>
        </authorList>
    </citation>
    <scope>NUCLEOTIDE SEQUENCE [LARGE SCALE GENOMIC DNA]</scope>
    <source>
        <strain evidence="2 3">MN07-A0370</strain>
    </source>
</reference>
<sequence length="255" mass="27398">MVLWPLWTPVPRRQAEGVTPALLGTLAVLALIDSTSFGTLLIPIWLMLAPGRLRPARVVVFLGTVAAFYAVVGLLLSAGVAAFVDDLDGFLESKTAFAVQLVLGVALFAYSFWMVRKSRPQQAGGGRLTRWRDQAMGVETADGAERGYRGLVTLALAAAGLEVATMLPYLGAIGILAKADLAVPMHVGALLLYCVVMILPALVLLVVRLGARQLIEPVLRRFGAWMERSSRETTSWIIGIVGFLLARDAVARLFG</sequence>
<keyword evidence="1" id="KW-0812">Transmembrane</keyword>
<keyword evidence="3" id="KW-1185">Reference proteome</keyword>
<dbReference type="Proteomes" id="UP000066480">
    <property type="component" value="Chromosome"/>
</dbReference>
<evidence type="ECO:0000313" key="3">
    <source>
        <dbReference type="Proteomes" id="UP000066480"/>
    </source>
</evidence>
<evidence type="ECO:0008006" key="4">
    <source>
        <dbReference type="Google" id="ProtNLM"/>
    </source>
</evidence>
<evidence type="ECO:0000256" key="1">
    <source>
        <dbReference type="SAM" id="Phobius"/>
    </source>
</evidence>
<feature type="transmembrane region" description="Helical" evidence="1">
    <location>
        <begin position="151"/>
        <end position="177"/>
    </location>
</feature>
<dbReference type="InterPro" id="IPR021315">
    <property type="entry name" value="Gap/Sap"/>
</dbReference>
<organism evidence="2 3">
    <name type="scientific">Luteipulveratus mongoliensis</name>
    <dbReference type="NCBI Taxonomy" id="571913"/>
    <lineage>
        <taxon>Bacteria</taxon>
        <taxon>Bacillati</taxon>
        <taxon>Actinomycetota</taxon>
        <taxon>Actinomycetes</taxon>
        <taxon>Micrococcales</taxon>
        <taxon>Dermacoccaceae</taxon>
        <taxon>Luteipulveratus</taxon>
    </lineage>
</organism>
<dbReference type="KEGG" id="lmoi:VV02_02410"/>